<dbReference type="STRING" id="487184.SAMN05216421_1533"/>
<evidence type="ECO:0000256" key="10">
    <source>
        <dbReference type="HAMAP-Rule" id="MF_00230"/>
    </source>
</evidence>
<dbReference type="Pfam" id="PF02277">
    <property type="entry name" value="DBI_PRT"/>
    <property type="match status" value="1"/>
</dbReference>
<dbReference type="InterPro" id="IPR023195">
    <property type="entry name" value="Nict_dMeBzImd_PRibTrfase_N"/>
</dbReference>
<dbReference type="FunFam" id="3.40.50.10210:FF:000001">
    <property type="entry name" value="Nicotinate-nucleotide--dimethylbenzimidazole phosphoribosyltransferase"/>
    <property type="match status" value="1"/>
</dbReference>
<evidence type="ECO:0000256" key="8">
    <source>
        <dbReference type="ARBA" id="ARBA00030686"/>
    </source>
</evidence>
<dbReference type="EMBL" id="LT629736">
    <property type="protein sequence ID" value="SDS44434.1"/>
    <property type="molecule type" value="Genomic_DNA"/>
</dbReference>
<comment type="pathway">
    <text evidence="1 10">Nucleoside biosynthesis; alpha-ribazole biosynthesis; alpha-ribazole from 5,6-dimethylbenzimidazole: step 1/2.</text>
</comment>
<evidence type="ECO:0000313" key="11">
    <source>
        <dbReference type="EMBL" id="SDS44434.1"/>
    </source>
</evidence>
<evidence type="ECO:0000256" key="1">
    <source>
        <dbReference type="ARBA" id="ARBA00005049"/>
    </source>
</evidence>
<dbReference type="InterPro" id="IPR036087">
    <property type="entry name" value="Nict_dMeBzImd_PRibTrfase_sf"/>
</dbReference>
<gene>
    <name evidence="10" type="primary">cobT</name>
    <name evidence="11" type="ORF">SAMN05216421_1533</name>
</gene>
<sequence>MKRAWWEAPAASPDEACRARAMTRQGELTKPPGSLGRLEEVATTLAALQGRDQPQAGLVAIHIFAADHGVVAEGVSAFPQAVTGQMLANFANGGAAISVLAKSLDARLRVFDLGLAVPIEELPGVKHLNIAAGTANFSRTAAMTNEQCELALHAGHDALEATAEEGADLYIAGEMGIGNTTSASALASALLGLAPNALVGPGTGLDASGVRHKLRVIEKALRLHASRTALPFDALACLGGLEIAALTGAYVRAAQRGVPVLVDGYICSVAALCAVRLNAGVRPWLLFGHSSAEPGHRHVLEAMKAKPLLDIGMRLGEASGAAAVVPLLRLACVLHNGMATFAEAAVSGRAGQ</sequence>
<dbReference type="RefSeq" id="WP_407920162.1">
    <property type="nucleotide sequence ID" value="NZ_LT629736.1"/>
</dbReference>
<reference evidence="12" key="1">
    <citation type="submission" date="2016-10" db="EMBL/GenBank/DDBJ databases">
        <authorList>
            <person name="Varghese N."/>
            <person name="Submissions S."/>
        </authorList>
    </citation>
    <scope>NUCLEOTIDE SEQUENCE [LARGE SCALE GENOMIC DNA]</scope>
    <source>
        <strain evidence="12">NRRL B-51270</strain>
    </source>
</reference>
<comment type="catalytic activity">
    <reaction evidence="9 10">
        <text>5,6-dimethylbenzimidazole + nicotinate beta-D-ribonucleotide = alpha-ribazole 5'-phosphate + nicotinate + H(+)</text>
        <dbReference type="Rhea" id="RHEA:11196"/>
        <dbReference type="ChEBI" id="CHEBI:15378"/>
        <dbReference type="ChEBI" id="CHEBI:15890"/>
        <dbReference type="ChEBI" id="CHEBI:32544"/>
        <dbReference type="ChEBI" id="CHEBI:57502"/>
        <dbReference type="ChEBI" id="CHEBI:57918"/>
        <dbReference type="EC" id="2.4.2.21"/>
    </reaction>
</comment>
<dbReference type="PANTHER" id="PTHR43463">
    <property type="entry name" value="NICOTINATE-NUCLEOTIDE--DIMETHYLBENZIMIDAZOLE PHOSPHORIBOSYLTRANSFERASE"/>
    <property type="match status" value="1"/>
</dbReference>
<dbReference type="Gene3D" id="3.40.50.10210">
    <property type="match status" value="1"/>
</dbReference>
<dbReference type="GO" id="GO:0008939">
    <property type="term" value="F:nicotinate-nucleotide-dimethylbenzimidazole phosphoribosyltransferase activity"/>
    <property type="evidence" value="ECO:0007669"/>
    <property type="project" value="UniProtKB-UniRule"/>
</dbReference>
<accession>A0A1H1S8Y1</accession>
<evidence type="ECO:0000256" key="2">
    <source>
        <dbReference type="ARBA" id="ARBA00007110"/>
    </source>
</evidence>
<dbReference type="UniPathway" id="UPA00061">
    <property type="reaction ID" value="UER00516"/>
</dbReference>
<keyword evidence="12" id="KW-1185">Reference proteome</keyword>
<proteinExistence type="inferred from homology"/>
<dbReference type="Proteomes" id="UP000243207">
    <property type="component" value="Chromosome I"/>
</dbReference>
<protein>
    <recommendedName>
        <fullName evidence="4 10">Nicotinate-nucleotide--dimethylbenzimidazole phosphoribosyltransferase</fullName>
        <shortName evidence="10">NN:DBI PRT</shortName>
        <ecNumber evidence="3 10">2.4.2.21</ecNumber>
    </recommendedName>
    <alternativeName>
        <fullName evidence="8 10">N(1)-alpha-phosphoribosyltransferase</fullName>
    </alternativeName>
</protein>
<evidence type="ECO:0000313" key="12">
    <source>
        <dbReference type="Proteomes" id="UP000243207"/>
    </source>
</evidence>
<dbReference type="SUPFAM" id="SSF52733">
    <property type="entry name" value="Nicotinate mononucleotide:5,6-dimethylbenzimidazole phosphoribosyltransferase (CobT)"/>
    <property type="match status" value="1"/>
</dbReference>
<keyword evidence="5 10" id="KW-0169">Cobalamin biosynthesis</keyword>
<evidence type="ECO:0000256" key="5">
    <source>
        <dbReference type="ARBA" id="ARBA00022573"/>
    </source>
</evidence>
<dbReference type="Gene3D" id="1.10.1610.10">
    <property type="match status" value="1"/>
</dbReference>
<dbReference type="EC" id="2.4.2.21" evidence="3 10"/>
<dbReference type="InterPro" id="IPR017846">
    <property type="entry name" value="Nict_dMeBzImd_PRibTrfase_bact"/>
</dbReference>
<comment type="function">
    <text evidence="10">Catalyzes the synthesis of alpha-ribazole-5'-phosphate from nicotinate mononucleotide (NAMN) and 5,6-dimethylbenzimidazole (DMB).</text>
</comment>
<evidence type="ECO:0000256" key="6">
    <source>
        <dbReference type="ARBA" id="ARBA00022676"/>
    </source>
</evidence>
<evidence type="ECO:0000256" key="4">
    <source>
        <dbReference type="ARBA" id="ARBA00015486"/>
    </source>
</evidence>
<keyword evidence="7 10" id="KW-0808">Transferase</keyword>
<dbReference type="InterPro" id="IPR003200">
    <property type="entry name" value="Nict_dMeBzImd_PRibTrfase"/>
</dbReference>
<dbReference type="PANTHER" id="PTHR43463:SF1">
    <property type="entry name" value="NICOTINATE-NUCLEOTIDE--DIMETHYLBENZIMIDAZOLE PHOSPHORIBOSYLTRANSFERASE"/>
    <property type="match status" value="1"/>
</dbReference>
<evidence type="ECO:0000256" key="7">
    <source>
        <dbReference type="ARBA" id="ARBA00022679"/>
    </source>
</evidence>
<dbReference type="NCBIfam" id="NF000996">
    <property type="entry name" value="PRK00105.1"/>
    <property type="match status" value="1"/>
</dbReference>
<keyword evidence="6 10" id="KW-0328">Glycosyltransferase</keyword>
<dbReference type="NCBIfam" id="TIGR03160">
    <property type="entry name" value="cobT_DBIPRT"/>
    <property type="match status" value="1"/>
</dbReference>
<dbReference type="GO" id="GO:0009236">
    <property type="term" value="P:cobalamin biosynthetic process"/>
    <property type="evidence" value="ECO:0007669"/>
    <property type="project" value="UniProtKB-UniRule"/>
</dbReference>
<evidence type="ECO:0000256" key="9">
    <source>
        <dbReference type="ARBA" id="ARBA00047340"/>
    </source>
</evidence>
<name>A0A1H1S8Y1_9GAMM</name>
<feature type="active site" description="Proton acceptor" evidence="10">
    <location>
        <position position="317"/>
    </location>
</feature>
<evidence type="ECO:0000256" key="3">
    <source>
        <dbReference type="ARBA" id="ARBA00011991"/>
    </source>
</evidence>
<dbReference type="CDD" id="cd02439">
    <property type="entry name" value="DMB-PRT_CobT"/>
    <property type="match status" value="1"/>
</dbReference>
<organism evidence="11 12">
    <name type="scientific">Halopseudomonas xinjiangensis</name>
    <dbReference type="NCBI Taxonomy" id="487184"/>
    <lineage>
        <taxon>Bacteria</taxon>
        <taxon>Pseudomonadati</taxon>
        <taxon>Pseudomonadota</taxon>
        <taxon>Gammaproteobacteria</taxon>
        <taxon>Pseudomonadales</taxon>
        <taxon>Pseudomonadaceae</taxon>
        <taxon>Halopseudomonas</taxon>
    </lineage>
</organism>
<comment type="similarity">
    <text evidence="2 10">Belongs to the CobT family.</text>
</comment>
<dbReference type="AlphaFoldDB" id="A0A1H1S8Y1"/>
<dbReference type="HAMAP" id="MF_00230">
    <property type="entry name" value="CobT"/>
    <property type="match status" value="1"/>
</dbReference>